<evidence type="ECO:0000313" key="8">
    <source>
        <dbReference type="Proteomes" id="UP001595533"/>
    </source>
</evidence>
<dbReference type="Proteomes" id="UP001595533">
    <property type="component" value="Unassembled WGS sequence"/>
</dbReference>
<feature type="transmembrane region" description="Helical" evidence="6">
    <location>
        <begin position="175"/>
        <end position="193"/>
    </location>
</feature>
<dbReference type="Pfam" id="PF01810">
    <property type="entry name" value="LysE"/>
    <property type="match status" value="1"/>
</dbReference>
<evidence type="ECO:0000256" key="3">
    <source>
        <dbReference type="ARBA" id="ARBA00022692"/>
    </source>
</evidence>
<comment type="subcellular location">
    <subcellularLocation>
        <location evidence="1">Cell membrane</location>
        <topology evidence="1">Multi-pass membrane protein</topology>
    </subcellularLocation>
</comment>
<evidence type="ECO:0000256" key="1">
    <source>
        <dbReference type="ARBA" id="ARBA00004651"/>
    </source>
</evidence>
<dbReference type="RefSeq" id="WP_157892921.1">
    <property type="nucleotide sequence ID" value="NZ_JBHRTS010000003.1"/>
</dbReference>
<dbReference type="InterPro" id="IPR001123">
    <property type="entry name" value="LeuE-type"/>
</dbReference>
<protein>
    <submittedName>
        <fullName evidence="7">LysE family translocator</fullName>
    </submittedName>
</protein>
<comment type="caution">
    <text evidence="7">The sequence shown here is derived from an EMBL/GenBank/DDBJ whole genome shotgun (WGS) entry which is preliminary data.</text>
</comment>
<feature type="transmembrane region" description="Helical" evidence="6">
    <location>
        <begin position="98"/>
        <end position="119"/>
    </location>
</feature>
<gene>
    <name evidence="7" type="ORF">ACFODZ_06920</name>
</gene>
<reference evidence="8" key="1">
    <citation type="journal article" date="2019" name="Int. J. Syst. Evol. Microbiol.">
        <title>The Global Catalogue of Microorganisms (GCM) 10K type strain sequencing project: providing services to taxonomists for standard genome sequencing and annotation.</title>
        <authorList>
            <consortium name="The Broad Institute Genomics Platform"/>
            <consortium name="The Broad Institute Genome Sequencing Center for Infectious Disease"/>
            <person name="Wu L."/>
            <person name="Ma J."/>
        </authorList>
    </citation>
    <scope>NUCLEOTIDE SEQUENCE [LARGE SCALE GENOMIC DNA]</scope>
    <source>
        <strain evidence="8">KCTC 42953</strain>
    </source>
</reference>
<keyword evidence="4 6" id="KW-1133">Transmembrane helix</keyword>
<evidence type="ECO:0000313" key="7">
    <source>
        <dbReference type="EMBL" id="MFC3193967.1"/>
    </source>
</evidence>
<accession>A0ABV7J9X0</accession>
<keyword evidence="8" id="KW-1185">Reference proteome</keyword>
<proteinExistence type="predicted"/>
<dbReference type="EMBL" id="JBHRTS010000003">
    <property type="protein sequence ID" value="MFC3193967.1"/>
    <property type="molecule type" value="Genomic_DNA"/>
</dbReference>
<organism evidence="7 8">
    <name type="scientific">Marinicella sediminis</name>
    <dbReference type="NCBI Taxonomy" id="1792834"/>
    <lineage>
        <taxon>Bacteria</taxon>
        <taxon>Pseudomonadati</taxon>
        <taxon>Pseudomonadota</taxon>
        <taxon>Gammaproteobacteria</taxon>
        <taxon>Lysobacterales</taxon>
        <taxon>Marinicellaceae</taxon>
        <taxon>Marinicella</taxon>
    </lineage>
</organism>
<dbReference type="PANTHER" id="PTHR30086">
    <property type="entry name" value="ARGININE EXPORTER PROTEIN ARGO"/>
    <property type="match status" value="1"/>
</dbReference>
<evidence type="ECO:0000256" key="6">
    <source>
        <dbReference type="SAM" id="Phobius"/>
    </source>
</evidence>
<sequence>MLLALTPGPDVLLVVAIAAKEGFTKALQLTLGLASGVIVHTTLIILGFSAMISASPLAMKLIALFGAGYLIYLAWLTWRHRHDHLQLAEDRPFPGSYYWRGVIMNISNPKVLLFFLALFPQFAVLDEPGYHLRIAVLGGLFILATLMVFGGLAWVMARTTQNIMQKPGFKLTMDWITMGIFVLLAGLLVYSVVR</sequence>
<feature type="transmembrane region" description="Helical" evidence="6">
    <location>
        <begin position="61"/>
        <end position="78"/>
    </location>
</feature>
<evidence type="ECO:0000256" key="4">
    <source>
        <dbReference type="ARBA" id="ARBA00022989"/>
    </source>
</evidence>
<feature type="transmembrane region" description="Helical" evidence="6">
    <location>
        <begin position="131"/>
        <end position="155"/>
    </location>
</feature>
<keyword evidence="5 6" id="KW-0472">Membrane</keyword>
<evidence type="ECO:0000256" key="5">
    <source>
        <dbReference type="ARBA" id="ARBA00023136"/>
    </source>
</evidence>
<keyword evidence="2" id="KW-1003">Cell membrane</keyword>
<keyword evidence="3 6" id="KW-0812">Transmembrane</keyword>
<evidence type="ECO:0000256" key="2">
    <source>
        <dbReference type="ARBA" id="ARBA00022475"/>
    </source>
</evidence>
<feature type="transmembrane region" description="Helical" evidence="6">
    <location>
        <begin position="28"/>
        <end position="49"/>
    </location>
</feature>
<name>A0ABV7J9X0_9GAMM</name>
<dbReference type="PANTHER" id="PTHR30086:SF20">
    <property type="entry name" value="ARGININE EXPORTER PROTEIN ARGO-RELATED"/>
    <property type="match status" value="1"/>
</dbReference>